<feature type="domain" description="Reverse transcriptase" evidence="1">
    <location>
        <begin position="89"/>
        <end position="251"/>
    </location>
</feature>
<evidence type="ECO:0000313" key="3">
    <source>
        <dbReference type="Proteomes" id="UP001358586"/>
    </source>
</evidence>
<dbReference type="PANTHER" id="PTHR46890">
    <property type="entry name" value="NON-LTR RETROLELEMENT REVERSE TRANSCRIPTASE-LIKE PROTEIN-RELATED"/>
    <property type="match status" value="1"/>
</dbReference>
<keyword evidence="3" id="KW-1185">Reference proteome</keyword>
<sequence length="251" mass="29192">MAKIAAVYFKELFISKDTDECNRLFLSFSPCISEESNNELVVEFKAEEIIMAVKSIAPLKVSGEDGFLAIFYQRYWHIIGEEVTKYCLDVLHGRQNMEEINKTCIVLIPKVNSPKAMSQFRPISFCNVLYKIISKVIVNRFRKVMCYCIEDNQGAFIAGRQITDNIFVAYKILHSFKKRRGSSKKGFALKLDMSKAYDRIEWGFLENMMRRLSFCEEWITLIMKCVYNVKYSVVLNGIIGEEFMPQRGLRQ</sequence>
<accession>A0ABR0NXD4</accession>
<dbReference type="EMBL" id="JARKNE010000008">
    <property type="protein sequence ID" value="KAK5811007.1"/>
    <property type="molecule type" value="Genomic_DNA"/>
</dbReference>
<organism evidence="2 3">
    <name type="scientific">Gossypium arboreum</name>
    <name type="common">Tree cotton</name>
    <name type="synonym">Gossypium nanking</name>
    <dbReference type="NCBI Taxonomy" id="29729"/>
    <lineage>
        <taxon>Eukaryota</taxon>
        <taxon>Viridiplantae</taxon>
        <taxon>Streptophyta</taxon>
        <taxon>Embryophyta</taxon>
        <taxon>Tracheophyta</taxon>
        <taxon>Spermatophyta</taxon>
        <taxon>Magnoliopsida</taxon>
        <taxon>eudicotyledons</taxon>
        <taxon>Gunneridae</taxon>
        <taxon>Pentapetalae</taxon>
        <taxon>rosids</taxon>
        <taxon>malvids</taxon>
        <taxon>Malvales</taxon>
        <taxon>Malvaceae</taxon>
        <taxon>Malvoideae</taxon>
        <taxon>Gossypium</taxon>
    </lineage>
</organism>
<dbReference type="PANTHER" id="PTHR46890:SF48">
    <property type="entry name" value="RNA-DIRECTED DNA POLYMERASE"/>
    <property type="match status" value="1"/>
</dbReference>
<evidence type="ECO:0000313" key="2">
    <source>
        <dbReference type="EMBL" id="KAK5811007.1"/>
    </source>
</evidence>
<dbReference type="Pfam" id="PF00078">
    <property type="entry name" value="RVT_1"/>
    <property type="match status" value="1"/>
</dbReference>
<dbReference type="PROSITE" id="PS50878">
    <property type="entry name" value="RT_POL"/>
    <property type="match status" value="1"/>
</dbReference>
<proteinExistence type="predicted"/>
<evidence type="ECO:0000259" key="1">
    <source>
        <dbReference type="PROSITE" id="PS50878"/>
    </source>
</evidence>
<dbReference type="SUPFAM" id="SSF56672">
    <property type="entry name" value="DNA/RNA polymerases"/>
    <property type="match status" value="1"/>
</dbReference>
<reference evidence="2 3" key="1">
    <citation type="submission" date="2023-03" db="EMBL/GenBank/DDBJ databases">
        <title>WGS of Gossypium arboreum.</title>
        <authorList>
            <person name="Yu D."/>
        </authorList>
    </citation>
    <scope>NUCLEOTIDE SEQUENCE [LARGE SCALE GENOMIC DNA]</scope>
    <source>
        <tissue evidence="2">Leaf</tissue>
    </source>
</reference>
<gene>
    <name evidence="2" type="ORF">PVK06_026324</name>
</gene>
<dbReference type="InterPro" id="IPR043502">
    <property type="entry name" value="DNA/RNA_pol_sf"/>
</dbReference>
<name>A0ABR0NXD4_GOSAR</name>
<comment type="caution">
    <text evidence="2">The sequence shown here is derived from an EMBL/GenBank/DDBJ whole genome shotgun (WGS) entry which is preliminary data.</text>
</comment>
<dbReference type="InterPro" id="IPR052343">
    <property type="entry name" value="Retrotransposon-Effector_Assoc"/>
</dbReference>
<dbReference type="Proteomes" id="UP001358586">
    <property type="component" value="Chromosome 8"/>
</dbReference>
<dbReference type="CDD" id="cd01650">
    <property type="entry name" value="RT_nLTR_like"/>
    <property type="match status" value="1"/>
</dbReference>
<protein>
    <recommendedName>
        <fullName evidence="1">Reverse transcriptase domain-containing protein</fullName>
    </recommendedName>
</protein>
<dbReference type="InterPro" id="IPR000477">
    <property type="entry name" value="RT_dom"/>
</dbReference>